<evidence type="ECO:0000313" key="1">
    <source>
        <dbReference type="EMBL" id="QTH70443.1"/>
    </source>
</evidence>
<sequence>MLAFKERPLVEWPRYAIAYPRDFHDLIELQSPKFVRALFSKNHESKKYIHLLGNSQSKRSTNFSAFKSATSRYVLGVLKSKSEAVNCYFTPNEFFSWPRCNNLALLRANWLEIDLDEKCHAESVRDLEITIVADVFARIEESGLPPPTGYVLSGSGGIHIYWIYDPVDAKAMNKSLWRTIANCLIERLGNSVGSWHIDLMATKRVSGYMRIPGSVHGRTGLSARYFGSGPKYTFEELLTCLGLDSLHNRLLQLEQKRIVDLASYSKNTEVKRGPKKRYGHSIKEWWMKCINTIQMHFNQIGMVPKGKRDKTAFIMFVAFQHLNRETAFERLYQFNAERIGLPDDELDNLIKTAKTTLYRYRQETLALYLEDLLGFRPEYLIPKVKEKLTKEEIKQRQSKAAIASAKKKRNRSQRQVKKEYLALQELMGRPPTRRAVAEKSGLSIRTVKRYWNDC</sequence>
<evidence type="ECO:0008006" key="3">
    <source>
        <dbReference type="Google" id="ProtNLM"/>
    </source>
</evidence>
<dbReference type="KEGG" id="pxi:J5O05_10585"/>
<dbReference type="Proteomes" id="UP000664904">
    <property type="component" value="Chromosome"/>
</dbReference>
<name>A0A975DER7_9GAMM</name>
<dbReference type="RefSeq" id="WP_208842038.1">
    <property type="nucleotide sequence ID" value="NZ_CP072133.1"/>
</dbReference>
<gene>
    <name evidence="1" type="ORF">J5O05_10585</name>
</gene>
<proteinExistence type="predicted"/>
<dbReference type="AlphaFoldDB" id="A0A975DER7"/>
<organism evidence="1 2">
    <name type="scientific">Pseudoalteromonas xiamenensis</name>
    <dbReference type="NCBI Taxonomy" id="882626"/>
    <lineage>
        <taxon>Bacteria</taxon>
        <taxon>Pseudomonadati</taxon>
        <taxon>Pseudomonadota</taxon>
        <taxon>Gammaproteobacteria</taxon>
        <taxon>Alteromonadales</taxon>
        <taxon>Pseudoalteromonadaceae</taxon>
        <taxon>Pseudoalteromonas</taxon>
    </lineage>
</organism>
<dbReference type="EMBL" id="CP072133">
    <property type="protein sequence ID" value="QTH70443.1"/>
    <property type="molecule type" value="Genomic_DNA"/>
</dbReference>
<accession>A0A975DER7</accession>
<evidence type="ECO:0000313" key="2">
    <source>
        <dbReference type="Proteomes" id="UP000664904"/>
    </source>
</evidence>
<dbReference type="SUPFAM" id="SSF56747">
    <property type="entry name" value="Prim-pol domain"/>
    <property type="match status" value="1"/>
</dbReference>
<protein>
    <recommendedName>
        <fullName evidence="3">Replication protein</fullName>
    </recommendedName>
</protein>
<reference evidence="1" key="1">
    <citation type="submission" date="2021-03" db="EMBL/GenBank/DDBJ databases">
        <title>Complete Genome of Pseudoalteromonas xiamenensis STKMTI.2, a new potential marine bacterium producing anti-Vibrio compounds.</title>
        <authorList>
            <person name="Handayani D.P."/>
            <person name="Isnansetyo A."/>
            <person name="Istiqomah I."/>
            <person name="Jumina J."/>
        </authorList>
    </citation>
    <scope>NUCLEOTIDE SEQUENCE</scope>
    <source>
        <strain evidence="1">STKMTI.2</strain>
    </source>
</reference>
<keyword evidence="2" id="KW-1185">Reference proteome</keyword>